<keyword evidence="1" id="KW-1133">Transmembrane helix</keyword>
<name>A0A975NVF4_9BRAD</name>
<evidence type="ECO:0000313" key="3">
    <source>
        <dbReference type="Proteomes" id="UP000676951"/>
    </source>
</evidence>
<protein>
    <submittedName>
        <fullName evidence="2">Uncharacterized protein</fullName>
    </submittedName>
</protein>
<reference evidence="2 3" key="1">
    <citation type="submission" date="2021-06" db="EMBL/GenBank/DDBJ databases">
        <title>Bradyrhizobium sp. S2-11-4 Genome sequencing.</title>
        <authorList>
            <person name="Jin L."/>
        </authorList>
    </citation>
    <scope>NUCLEOTIDE SEQUENCE [LARGE SCALE GENOMIC DNA]</scope>
    <source>
        <strain evidence="2 3">S2-11-4</strain>
    </source>
</reference>
<accession>A0A975NVF4</accession>
<feature type="transmembrane region" description="Helical" evidence="1">
    <location>
        <begin position="12"/>
        <end position="30"/>
    </location>
</feature>
<evidence type="ECO:0000313" key="2">
    <source>
        <dbReference type="EMBL" id="QWG21461.1"/>
    </source>
</evidence>
<proteinExistence type="predicted"/>
<keyword evidence="1" id="KW-0472">Membrane</keyword>
<gene>
    <name evidence="2" type="ORF">KMZ93_15720</name>
</gene>
<evidence type="ECO:0000256" key="1">
    <source>
        <dbReference type="SAM" id="Phobius"/>
    </source>
</evidence>
<sequence>MTIAEWKDLAAIFQSVVTPIALIAGGIWAYRRYIVEENNFPHIETSAEIAFIGQQGDYWIVELVAVLNNKGKVQHKIEKFGFNLNALYSNDPVGVNKKWGGQVDFTQAVAKGSFIPKDFQYFVVGPSVTARYSYVARVPKLTTYLNLHCWFDYADGRGFSHTMEKTVQTPR</sequence>
<dbReference type="AlphaFoldDB" id="A0A975NVF4"/>
<keyword evidence="3" id="KW-1185">Reference proteome</keyword>
<dbReference type="RefSeq" id="WP_215602184.1">
    <property type="nucleotide sequence ID" value="NZ_CP076136.1"/>
</dbReference>
<keyword evidence="1" id="KW-0812">Transmembrane</keyword>
<dbReference type="Proteomes" id="UP000676951">
    <property type="component" value="Chromosome"/>
</dbReference>
<dbReference type="EMBL" id="CP076136">
    <property type="protein sequence ID" value="QWG21461.1"/>
    <property type="molecule type" value="Genomic_DNA"/>
</dbReference>
<organism evidence="2 3">
    <name type="scientific">Bradyrhizobium sediminis</name>
    <dbReference type="NCBI Taxonomy" id="2840469"/>
    <lineage>
        <taxon>Bacteria</taxon>
        <taxon>Pseudomonadati</taxon>
        <taxon>Pseudomonadota</taxon>
        <taxon>Alphaproteobacteria</taxon>
        <taxon>Hyphomicrobiales</taxon>
        <taxon>Nitrobacteraceae</taxon>
        <taxon>Bradyrhizobium</taxon>
    </lineage>
</organism>